<keyword evidence="1 5" id="KW-0645">Protease</keyword>
<name>A0ABT3MTT3_9GAMM</name>
<feature type="domain" description="Calpain catalytic" evidence="3">
    <location>
        <begin position="115"/>
        <end position="349"/>
    </location>
</feature>
<feature type="active site" evidence="1">
    <location>
        <position position="343"/>
    </location>
</feature>
<feature type="chain" id="PRO_5045249411" evidence="2">
    <location>
        <begin position="22"/>
        <end position="471"/>
    </location>
</feature>
<dbReference type="GO" id="GO:0006508">
    <property type="term" value="P:proteolysis"/>
    <property type="evidence" value="ECO:0007669"/>
    <property type="project" value="UniProtKB-KW"/>
</dbReference>
<dbReference type="PROSITE" id="PS50203">
    <property type="entry name" value="CALPAIN_CAT"/>
    <property type="match status" value="1"/>
</dbReference>
<feature type="active site" evidence="1">
    <location>
        <position position="325"/>
    </location>
</feature>
<accession>A0ABT3MTT3</accession>
<dbReference type="SUPFAM" id="SSF54001">
    <property type="entry name" value="Cysteine proteinases"/>
    <property type="match status" value="1"/>
</dbReference>
<dbReference type="EMBL" id="JAPFCC010000001">
    <property type="protein sequence ID" value="MCW7552801.1"/>
    <property type="molecule type" value="Genomic_DNA"/>
</dbReference>
<comment type="caution">
    <text evidence="5">The sequence shown here is derived from an EMBL/GenBank/DDBJ whole genome shotgun (WGS) entry which is preliminary data.</text>
</comment>
<dbReference type="InterPro" id="IPR002048">
    <property type="entry name" value="EF_hand_dom"/>
</dbReference>
<evidence type="ECO:0000256" key="1">
    <source>
        <dbReference type="PROSITE-ProRule" id="PRU00239"/>
    </source>
</evidence>
<feature type="active site" evidence="1">
    <location>
        <position position="158"/>
    </location>
</feature>
<keyword evidence="2" id="KW-0732">Signal</keyword>
<dbReference type="InterPro" id="IPR018247">
    <property type="entry name" value="EF_Hand_1_Ca_BS"/>
</dbReference>
<evidence type="ECO:0000259" key="4">
    <source>
        <dbReference type="PROSITE" id="PS50222"/>
    </source>
</evidence>
<sequence>MKPIIRAIFVLLTLASNHLLAEQPDFRPDFATAYRHYEAIESRFDTDGDNQLSYEELIEAFHAPHLTKSQYQAVRLYLVNFDTLQTTGTARLSQNSLIQANFSGQQLLYNHEKDWLFWSDWLSHPDRSAHAIIYYLMFPYGLTSITPDNILQKNYPDCVLIAALASIANSETGKRLILQYFQGGDSGGVYVAFPGVPEQSFYIRLYDIVANENLAESRDRGLWPGVLESAFAVLPKNRKFKYNNGPLTQIKYGKFAKLHGVDPSLAFAVLTGASTEIDNIQLQTEDHLAQQLNKIIKEDRIAFLTMESTYSHFRTGLMSKIIPYHAYSIIGYNEAQRQVLLRNPHGNSSIIQQSFSVLPHKTNTSGKPQFVYEFLFHSFPKHLRKSFLFTEEQARSYASPASNITSNLIKSIFQSAIDNKRGIDGAYFIRAPSNSETSQELTGIVRMSLEEAIHSFNHLTYTACGLSYCFP</sequence>
<keyword evidence="6" id="KW-1185">Reference proteome</keyword>
<evidence type="ECO:0000256" key="2">
    <source>
        <dbReference type="SAM" id="SignalP"/>
    </source>
</evidence>
<gene>
    <name evidence="5" type="ORF">NX722_09125</name>
</gene>
<dbReference type="Proteomes" id="UP001209854">
    <property type="component" value="Unassembled WGS sequence"/>
</dbReference>
<dbReference type="PROSITE" id="PS50222">
    <property type="entry name" value="EF_HAND_2"/>
    <property type="match status" value="1"/>
</dbReference>
<keyword evidence="1" id="KW-0378">Hydrolase</keyword>
<evidence type="ECO:0000259" key="3">
    <source>
        <dbReference type="PROSITE" id="PS50203"/>
    </source>
</evidence>
<evidence type="ECO:0000313" key="5">
    <source>
        <dbReference type="EMBL" id="MCW7552801.1"/>
    </source>
</evidence>
<dbReference type="InterPro" id="IPR038765">
    <property type="entry name" value="Papain-like_cys_pep_sf"/>
</dbReference>
<dbReference type="PROSITE" id="PS00018">
    <property type="entry name" value="EF_HAND_1"/>
    <property type="match status" value="1"/>
</dbReference>
<dbReference type="GO" id="GO:0008233">
    <property type="term" value="F:peptidase activity"/>
    <property type="evidence" value="ECO:0007669"/>
    <property type="project" value="UniProtKB-KW"/>
</dbReference>
<protein>
    <submittedName>
        <fullName evidence="5">C2 family cysteine protease</fullName>
    </submittedName>
</protein>
<feature type="signal peptide" evidence="2">
    <location>
        <begin position="1"/>
        <end position="21"/>
    </location>
</feature>
<dbReference type="InterPro" id="IPR001300">
    <property type="entry name" value="Peptidase_C2_calpain_cat"/>
</dbReference>
<dbReference type="RefSeq" id="WP_262567716.1">
    <property type="nucleotide sequence ID" value="NZ_JAPFCC010000001.1"/>
</dbReference>
<organism evidence="5 6">
    <name type="scientific">Endozoicomonas gorgoniicola</name>
    <dbReference type="NCBI Taxonomy" id="1234144"/>
    <lineage>
        <taxon>Bacteria</taxon>
        <taxon>Pseudomonadati</taxon>
        <taxon>Pseudomonadota</taxon>
        <taxon>Gammaproteobacteria</taxon>
        <taxon>Oceanospirillales</taxon>
        <taxon>Endozoicomonadaceae</taxon>
        <taxon>Endozoicomonas</taxon>
    </lineage>
</organism>
<dbReference type="Pfam" id="PF00648">
    <property type="entry name" value="Peptidase_C2"/>
    <property type="match status" value="1"/>
</dbReference>
<keyword evidence="1" id="KW-0788">Thiol protease</keyword>
<feature type="domain" description="EF-hand" evidence="4">
    <location>
        <begin position="32"/>
        <end position="67"/>
    </location>
</feature>
<evidence type="ECO:0000313" key="6">
    <source>
        <dbReference type="Proteomes" id="UP001209854"/>
    </source>
</evidence>
<proteinExistence type="predicted"/>
<reference evidence="5 6" key="1">
    <citation type="submission" date="2022-10" db="EMBL/GenBank/DDBJ databases">
        <title>High-quality genome sequences of two octocoral-associated bacteria, Endozoicomonas euniceicola EF212 and Endozoicomonas gorgoniicola PS125.</title>
        <authorList>
            <person name="Chiou Y.-J."/>
            <person name="Chen Y.-H."/>
        </authorList>
    </citation>
    <scope>NUCLEOTIDE SEQUENCE [LARGE SCALE GENOMIC DNA]</scope>
    <source>
        <strain evidence="5 6">PS125</strain>
    </source>
</reference>